<dbReference type="GO" id="GO:0003954">
    <property type="term" value="F:NADH dehydrogenase activity"/>
    <property type="evidence" value="ECO:0007669"/>
    <property type="project" value="TreeGrafter"/>
</dbReference>
<protein>
    <recommendedName>
        <fullName evidence="4">NADH-ubiquinone oxidoreductase chain 1</fullName>
    </recommendedName>
    <alternativeName>
        <fullName evidence="12">NADH dehydrogenase subunit 1</fullName>
    </alternativeName>
</protein>
<evidence type="ECO:0000256" key="2">
    <source>
        <dbReference type="ARBA" id="ARBA00004448"/>
    </source>
</evidence>
<evidence type="ECO:0000256" key="1">
    <source>
        <dbReference type="ARBA" id="ARBA00003257"/>
    </source>
</evidence>
<evidence type="ECO:0000313" key="17">
    <source>
        <dbReference type="Proteomes" id="UP000410492"/>
    </source>
</evidence>
<feature type="transmembrane region" description="Helical" evidence="14">
    <location>
        <begin position="60"/>
        <end position="81"/>
    </location>
</feature>
<dbReference type="GO" id="GO:0009060">
    <property type="term" value="P:aerobic respiration"/>
    <property type="evidence" value="ECO:0007669"/>
    <property type="project" value="TreeGrafter"/>
</dbReference>
<dbReference type="AlphaFoldDB" id="A0A653D642"/>
<evidence type="ECO:0000256" key="12">
    <source>
        <dbReference type="ARBA" id="ARBA00031024"/>
    </source>
</evidence>
<keyword evidence="8 14" id="KW-1133">Transmembrane helix</keyword>
<dbReference type="PANTHER" id="PTHR11432">
    <property type="entry name" value="NADH DEHYDROGENASE SUBUNIT 1"/>
    <property type="match status" value="1"/>
</dbReference>
<comment type="similarity">
    <text evidence="3 13">Belongs to the complex I subunit 1 family.</text>
</comment>
<evidence type="ECO:0000256" key="6">
    <source>
        <dbReference type="ARBA" id="ARBA00022692"/>
    </source>
</evidence>
<evidence type="ECO:0000256" key="14">
    <source>
        <dbReference type="SAM" id="Phobius"/>
    </source>
</evidence>
<proteinExistence type="inferred from homology"/>
<feature type="chain" id="PRO_5024806889" description="NADH-ubiquinone oxidoreductase chain 1" evidence="15">
    <location>
        <begin position="20"/>
        <end position="130"/>
    </location>
</feature>
<dbReference type="GO" id="GO:0005743">
    <property type="term" value="C:mitochondrial inner membrane"/>
    <property type="evidence" value="ECO:0007669"/>
    <property type="project" value="UniProtKB-SubCell"/>
</dbReference>
<name>A0A653D642_CALMS</name>
<keyword evidence="15" id="KW-0732">Signal</keyword>
<keyword evidence="13" id="KW-0520">NAD</keyword>
<dbReference type="InterPro" id="IPR001694">
    <property type="entry name" value="NADH_UbQ_OxRdtase_su1/FPO"/>
</dbReference>
<evidence type="ECO:0000256" key="4">
    <source>
        <dbReference type="ARBA" id="ARBA00021009"/>
    </source>
</evidence>
<keyword evidence="5" id="KW-0813">Transport</keyword>
<feature type="signal peptide" evidence="15">
    <location>
        <begin position="1"/>
        <end position="19"/>
    </location>
</feature>
<accession>A0A653D642</accession>
<feature type="non-terminal residue" evidence="16">
    <location>
        <position position="1"/>
    </location>
</feature>
<keyword evidence="10" id="KW-0496">Mitochondrion</keyword>
<reference evidence="16 17" key="1">
    <citation type="submission" date="2019-01" db="EMBL/GenBank/DDBJ databases">
        <authorList>
            <person name="Sayadi A."/>
        </authorList>
    </citation>
    <scope>NUCLEOTIDE SEQUENCE [LARGE SCALE GENOMIC DNA]</scope>
</reference>
<evidence type="ECO:0000256" key="5">
    <source>
        <dbReference type="ARBA" id="ARBA00022448"/>
    </source>
</evidence>
<keyword evidence="7" id="KW-0999">Mitochondrion inner membrane</keyword>
<dbReference type="EMBL" id="CAACVG010010266">
    <property type="protein sequence ID" value="VEN55416.1"/>
    <property type="molecule type" value="Genomic_DNA"/>
</dbReference>
<keyword evidence="6 13" id="KW-0812">Transmembrane</keyword>
<keyword evidence="17" id="KW-1185">Reference proteome</keyword>
<keyword evidence="11 14" id="KW-0472">Membrane</keyword>
<evidence type="ECO:0000256" key="7">
    <source>
        <dbReference type="ARBA" id="ARBA00022792"/>
    </source>
</evidence>
<comment type="function">
    <text evidence="1">Core subunit of the mitochondrial membrane respiratory chain NADH dehydrogenase (Complex I) that is believed to belong to the minimal assembly required for catalysis. Complex I functions in the transfer of electrons from NADH to the respiratory chain. The immediate electron acceptor for the enzyme is believed to be ubiquinone.</text>
</comment>
<evidence type="ECO:0000256" key="3">
    <source>
        <dbReference type="ARBA" id="ARBA00010535"/>
    </source>
</evidence>
<dbReference type="PROSITE" id="PS00667">
    <property type="entry name" value="COMPLEX1_ND1_1"/>
    <property type="match status" value="1"/>
</dbReference>
<dbReference type="InterPro" id="IPR018086">
    <property type="entry name" value="NADH_UbQ_OxRdtase_su1_CS"/>
</dbReference>
<evidence type="ECO:0000256" key="10">
    <source>
        <dbReference type="ARBA" id="ARBA00023128"/>
    </source>
</evidence>
<evidence type="ECO:0000313" key="16">
    <source>
        <dbReference type="EMBL" id="VEN55416.1"/>
    </source>
</evidence>
<evidence type="ECO:0000256" key="15">
    <source>
        <dbReference type="SAM" id="SignalP"/>
    </source>
</evidence>
<dbReference type="PANTHER" id="PTHR11432:SF3">
    <property type="entry name" value="NADH-UBIQUINONE OXIDOREDUCTASE CHAIN 1"/>
    <property type="match status" value="1"/>
</dbReference>
<sequence length="130" mass="15047">ICVLVAVAFLTLLERKVLGYTQIRRGPNKVGLIGLVQPFRDAIKLFTKEQNYPLMSNFNLYYFFPILIFFYFLDMCTFHYLCNTPGLYTSEDCKSPGSCNRKDNLLLDLKKGRYYAARSSSTGHCTDHYE</sequence>
<comment type="subcellular location">
    <subcellularLocation>
        <location evidence="2 13">Mitochondrion inner membrane</location>
        <topology evidence="2 13">Multi-pass membrane protein</topology>
    </subcellularLocation>
</comment>
<keyword evidence="9" id="KW-0830">Ubiquinone</keyword>
<evidence type="ECO:0000256" key="8">
    <source>
        <dbReference type="ARBA" id="ARBA00022989"/>
    </source>
</evidence>
<evidence type="ECO:0000256" key="13">
    <source>
        <dbReference type="RuleBase" id="RU000471"/>
    </source>
</evidence>
<dbReference type="Pfam" id="PF00146">
    <property type="entry name" value="NADHdh"/>
    <property type="match status" value="1"/>
</dbReference>
<dbReference type="Proteomes" id="UP000410492">
    <property type="component" value="Unassembled WGS sequence"/>
</dbReference>
<organism evidence="16 17">
    <name type="scientific">Callosobruchus maculatus</name>
    <name type="common">Southern cowpea weevil</name>
    <name type="synonym">Pulse bruchid</name>
    <dbReference type="NCBI Taxonomy" id="64391"/>
    <lineage>
        <taxon>Eukaryota</taxon>
        <taxon>Metazoa</taxon>
        <taxon>Ecdysozoa</taxon>
        <taxon>Arthropoda</taxon>
        <taxon>Hexapoda</taxon>
        <taxon>Insecta</taxon>
        <taxon>Pterygota</taxon>
        <taxon>Neoptera</taxon>
        <taxon>Endopterygota</taxon>
        <taxon>Coleoptera</taxon>
        <taxon>Polyphaga</taxon>
        <taxon>Cucujiformia</taxon>
        <taxon>Chrysomeloidea</taxon>
        <taxon>Chrysomelidae</taxon>
        <taxon>Bruchinae</taxon>
        <taxon>Bruchini</taxon>
        <taxon>Callosobruchus</taxon>
    </lineage>
</organism>
<evidence type="ECO:0000256" key="11">
    <source>
        <dbReference type="ARBA" id="ARBA00023136"/>
    </source>
</evidence>
<evidence type="ECO:0000256" key="9">
    <source>
        <dbReference type="ARBA" id="ARBA00023075"/>
    </source>
</evidence>
<gene>
    <name evidence="16" type="ORF">CALMAC_LOCUS14599</name>
</gene>
<dbReference type="OrthoDB" id="531329at2759"/>